<dbReference type="OrthoDB" id="9046151at2"/>
<dbReference type="InterPro" id="IPR000914">
    <property type="entry name" value="SBP_5_dom"/>
</dbReference>
<dbReference type="CDD" id="cd00995">
    <property type="entry name" value="PBP2_NikA_DppA_OppA_like"/>
    <property type="match status" value="1"/>
</dbReference>
<dbReference type="PIRSF" id="PIRSF002741">
    <property type="entry name" value="MppA"/>
    <property type="match status" value="1"/>
</dbReference>
<dbReference type="Gene3D" id="3.90.76.10">
    <property type="entry name" value="Dipeptide-binding Protein, Domain 1"/>
    <property type="match status" value="1"/>
</dbReference>
<feature type="domain" description="Solute-binding protein family 5" evidence="2">
    <location>
        <begin position="71"/>
        <end position="446"/>
    </location>
</feature>
<dbReference type="GO" id="GO:0042597">
    <property type="term" value="C:periplasmic space"/>
    <property type="evidence" value="ECO:0007669"/>
    <property type="project" value="UniProtKB-ARBA"/>
</dbReference>
<keyword evidence="1" id="KW-0732">Signal</keyword>
<dbReference type="GO" id="GO:1904680">
    <property type="term" value="F:peptide transmembrane transporter activity"/>
    <property type="evidence" value="ECO:0007669"/>
    <property type="project" value="TreeGrafter"/>
</dbReference>
<dbReference type="GO" id="GO:0015833">
    <property type="term" value="P:peptide transport"/>
    <property type="evidence" value="ECO:0007669"/>
    <property type="project" value="TreeGrafter"/>
</dbReference>
<dbReference type="PANTHER" id="PTHR30290">
    <property type="entry name" value="PERIPLASMIC BINDING COMPONENT OF ABC TRANSPORTER"/>
    <property type="match status" value="1"/>
</dbReference>
<sequence>MNLKKAWLAIPVGAALALSACSSGVNANAVVMNGSEPQNPLLPGMTSENGGGKILSALFSQLVRYDTDGTPVLDVAASIEPNEDNTLWTVKLNQDRKFSDGTPVKAENFVRAWQLITTKEQTQASFFDSFEGTNEEGNGDLSGVQVVDDYTFTIKLKQPSYDLVSRLGYTAYAPLPDSTLNDPDAGGQNPVGNGPYKLASKTAWDHNVQIYLVPNDYYVGAERAQNEGLVFKFYQSMDAAYNDLKAGNLDVMDAMPSSAIGSYQDTFAGRSVNDPYAGIMTLTIPQYLDHFSGEEGQLRRQAISMAINRDEITQQIYSGTRTPAKDFTAPTLEGYSENLAGSDVLTYNPDKAKELWAQADAIAPWDGTFEIAYNSDGGHKEWVDAAANSIKNTLNISAEGKPIVDFKTMLQQEDEKTIGAAFRSGWQADYPSIYNFLQPLYVTGAASNKGFYSSQEFDNLITQAAGAATEEDGIAIMQQAQEVLLKDLPVIPLWYYNVNGAWNDKVDNVTFDWHGLPVAYKITKTSTDKK</sequence>
<dbReference type="RefSeq" id="WP_073983631.1">
    <property type="nucleotide sequence ID" value="NZ_CAJZKY010000049.1"/>
</dbReference>
<gene>
    <name evidence="3" type="ORF">HXK09_05200</name>
</gene>
<comment type="caution">
    <text evidence="3">The sequence shown here is derived from an EMBL/GenBank/DDBJ whole genome shotgun (WGS) entry which is preliminary data.</text>
</comment>
<dbReference type="Proteomes" id="UP000759246">
    <property type="component" value="Unassembled WGS sequence"/>
</dbReference>
<reference evidence="3" key="1">
    <citation type="submission" date="2020-04" db="EMBL/GenBank/DDBJ databases">
        <title>Deep metagenomics examines the oral microbiome during advanced dental caries in children, revealing novel taxa and co-occurrences with host molecules.</title>
        <authorList>
            <person name="Baker J.L."/>
            <person name="Morton J.T."/>
            <person name="Dinis M."/>
            <person name="Alvarez R."/>
            <person name="Tran N.C."/>
            <person name="Knight R."/>
            <person name="Edlund A."/>
        </authorList>
    </citation>
    <scope>NUCLEOTIDE SEQUENCE</scope>
    <source>
        <strain evidence="3">JCVI_30_bin.13</strain>
    </source>
</reference>
<dbReference type="GO" id="GO:0043190">
    <property type="term" value="C:ATP-binding cassette (ABC) transporter complex"/>
    <property type="evidence" value="ECO:0007669"/>
    <property type="project" value="InterPro"/>
</dbReference>
<dbReference type="Gene3D" id="3.40.190.10">
    <property type="entry name" value="Periplasmic binding protein-like II"/>
    <property type="match status" value="1"/>
</dbReference>
<dbReference type="PANTHER" id="PTHR30290:SF83">
    <property type="entry name" value="ABC TRANSPORTER SUBSTRATE-BINDING PROTEIN"/>
    <property type="match status" value="1"/>
</dbReference>
<dbReference type="InterPro" id="IPR039424">
    <property type="entry name" value="SBP_5"/>
</dbReference>
<dbReference type="EMBL" id="JABZGF010000135">
    <property type="protein sequence ID" value="MBF0966544.1"/>
    <property type="molecule type" value="Genomic_DNA"/>
</dbReference>
<dbReference type="Gene3D" id="3.10.105.10">
    <property type="entry name" value="Dipeptide-binding Protein, Domain 3"/>
    <property type="match status" value="1"/>
</dbReference>
<accession>A0A929RRC8</accession>
<evidence type="ECO:0000313" key="3">
    <source>
        <dbReference type="EMBL" id="MBF0966544.1"/>
    </source>
</evidence>
<dbReference type="InterPro" id="IPR030678">
    <property type="entry name" value="Peptide/Ni-bd"/>
</dbReference>
<dbReference type="PROSITE" id="PS51257">
    <property type="entry name" value="PROKAR_LIPOPROTEIN"/>
    <property type="match status" value="1"/>
</dbReference>
<feature type="chain" id="PRO_5039608236" evidence="1">
    <location>
        <begin position="28"/>
        <end position="530"/>
    </location>
</feature>
<evidence type="ECO:0000256" key="1">
    <source>
        <dbReference type="SAM" id="SignalP"/>
    </source>
</evidence>
<dbReference type="Pfam" id="PF00496">
    <property type="entry name" value="SBP_bac_5"/>
    <property type="match status" value="1"/>
</dbReference>
<organism evidence="3 4">
    <name type="scientific">Actinomyces bouchesdurhonensis</name>
    <dbReference type="NCBI Taxonomy" id="1852361"/>
    <lineage>
        <taxon>Bacteria</taxon>
        <taxon>Bacillati</taxon>
        <taxon>Actinomycetota</taxon>
        <taxon>Actinomycetes</taxon>
        <taxon>Actinomycetales</taxon>
        <taxon>Actinomycetaceae</taxon>
        <taxon>Actinomyces</taxon>
    </lineage>
</organism>
<protein>
    <submittedName>
        <fullName evidence="3">ABC transporter substrate-binding protein</fullName>
    </submittedName>
</protein>
<name>A0A929RRC8_9ACTO</name>
<evidence type="ECO:0000259" key="2">
    <source>
        <dbReference type="Pfam" id="PF00496"/>
    </source>
</evidence>
<feature type="signal peptide" evidence="1">
    <location>
        <begin position="1"/>
        <end position="27"/>
    </location>
</feature>
<dbReference type="AlphaFoldDB" id="A0A929RRC8"/>
<dbReference type="SUPFAM" id="SSF53850">
    <property type="entry name" value="Periplasmic binding protein-like II"/>
    <property type="match status" value="1"/>
</dbReference>
<proteinExistence type="predicted"/>
<evidence type="ECO:0000313" key="4">
    <source>
        <dbReference type="Proteomes" id="UP000759246"/>
    </source>
</evidence>